<sequence length="218" mass="25864">MNSYELSRAWFDYSFNHPDKIRPIHTSIYFFAIEHCNRLGWKTKFGFPTSMVLEATGIKSYSSYKKHFDEIVEFGFFKVHEYSKNQYSSNVIELSLNVKANNKALDKALSKHSTKHCSSIYQSTVSIDKQVTIKQGTIEQRKLAFADSLKPFVEKYGREFMNDFYYYWTESTLDKKKLKFEMQKTFSVEHRLRTWKKTSTKFGTEYRVDNKPQFNPYG</sequence>
<organism evidence="1">
    <name type="scientific">uncultured Caudovirales phage</name>
    <dbReference type="NCBI Taxonomy" id="2100421"/>
    <lineage>
        <taxon>Viruses</taxon>
        <taxon>Duplodnaviria</taxon>
        <taxon>Heunggongvirae</taxon>
        <taxon>Uroviricota</taxon>
        <taxon>Caudoviricetes</taxon>
        <taxon>Peduoviridae</taxon>
        <taxon>Maltschvirus</taxon>
        <taxon>Maltschvirus maltsch</taxon>
    </lineage>
</organism>
<reference evidence="1" key="1">
    <citation type="submission" date="2020-05" db="EMBL/GenBank/DDBJ databases">
        <authorList>
            <person name="Chiriac C."/>
            <person name="Salcher M."/>
            <person name="Ghai R."/>
            <person name="Kavagutti S V."/>
        </authorList>
    </citation>
    <scope>NUCLEOTIDE SEQUENCE</scope>
</reference>
<dbReference type="EMBL" id="LR798262">
    <property type="protein sequence ID" value="CAB5218532.1"/>
    <property type="molecule type" value="Genomic_DNA"/>
</dbReference>
<protein>
    <submittedName>
        <fullName evidence="1">Uncharacterized protein</fullName>
    </submittedName>
</protein>
<accession>A0A6J7WP71</accession>
<proteinExistence type="predicted"/>
<name>A0A6J7WP71_9CAUD</name>
<evidence type="ECO:0000313" key="1">
    <source>
        <dbReference type="EMBL" id="CAB5218532.1"/>
    </source>
</evidence>
<gene>
    <name evidence="1" type="ORF">UFOVP211_30</name>
</gene>